<dbReference type="STRING" id="867903.ThesuDRAFT_00750"/>
<evidence type="ECO:0000256" key="4">
    <source>
        <dbReference type="ARBA" id="ARBA00022777"/>
    </source>
</evidence>
<feature type="transmembrane region" description="Helical" evidence="6">
    <location>
        <begin position="40"/>
        <end position="63"/>
    </location>
</feature>
<keyword evidence="6" id="KW-0812">Transmembrane</keyword>
<dbReference type="EMBL" id="AENY02000002">
    <property type="protein sequence ID" value="EKP95026.1"/>
    <property type="molecule type" value="Genomic_DNA"/>
</dbReference>
<reference evidence="8" key="1">
    <citation type="submission" date="2010-10" db="EMBL/GenBank/DDBJ databases">
        <authorList>
            <consortium name="US DOE Joint Genome Institute (JGI-PGF)"/>
            <person name="Lucas S."/>
            <person name="Copeland A."/>
            <person name="Lapidus A."/>
            <person name="Bruce D."/>
            <person name="Goodwin L."/>
            <person name="Pitluck S."/>
            <person name="Kyrpides N."/>
            <person name="Mavromatis K."/>
            <person name="Detter J.C."/>
            <person name="Han C."/>
            <person name="Land M."/>
            <person name="Hauser L."/>
            <person name="Markowitz V."/>
            <person name="Cheng J.-F."/>
            <person name="Hugenholtz P."/>
            <person name="Woyke T."/>
            <person name="Wu D."/>
            <person name="Pukall R."/>
            <person name="Wahrenburg C."/>
            <person name="Brambilla E."/>
            <person name="Klenk H.-P."/>
            <person name="Eisen J.A."/>
        </authorList>
    </citation>
    <scope>NUCLEOTIDE SEQUENCE [LARGE SCALE GENOMIC DNA]</scope>
    <source>
        <strain evidence="8">DSM 13965</strain>
    </source>
</reference>
<dbReference type="eggNOG" id="COG4585">
    <property type="taxonomic scope" value="Bacteria"/>
</dbReference>
<dbReference type="HOGENOM" id="CLU_663805_0_0_9"/>
<dbReference type="Gene3D" id="3.30.565.10">
    <property type="entry name" value="Histidine kinase-like ATPase, C-terminal domain"/>
    <property type="match status" value="1"/>
</dbReference>
<dbReference type="RefSeq" id="WP_006903025.1">
    <property type="nucleotide sequence ID" value="NZ_JH976535.1"/>
</dbReference>
<dbReference type="InterPro" id="IPR003594">
    <property type="entry name" value="HATPase_dom"/>
</dbReference>
<dbReference type="Pfam" id="PF02518">
    <property type="entry name" value="HATPase_c"/>
    <property type="match status" value="1"/>
</dbReference>
<dbReference type="CDD" id="cd16917">
    <property type="entry name" value="HATPase_UhpB-NarQ-NarX-like"/>
    <property type="match status" value="1"/>
</dbReference>
<dbReference type="OrthoDB" id="9781904at2"/>
<sequence length="414" mass="42704">MDPWKTGEQDGWNDAGFHLIRLALFAAGTAVWLLNRPQPAPGVAVALASGLVLQVLAEAAGGARAGNAGWDPRRWTAVAAWAGALVLTLWASTSGGDAALIGTVAAVLMGSPTVMGRGAARWVNGAAAVATTFVAAQASGLQAALLGGAVLLVAGWSGDMHASYRAERERLQQVVAGLAAAQDRLAELAARSGELGAQREREELLGTLHDALGHALTAQLLQVSLARRLLSTEPEAAAACLEAVEAGLRDGLAQVRQLLRRSLHPGRLPLAAAVQRLAGDFGAASGVQVEVVFDPDAASVSDTDPAVTGAVYRAVQEALTNAARHGQARHVLVSLTATGRRLRLRVQDDGLGAAELVPGVGLTRMTRTVQRLGGTLRFETLADRGFAVEITVPRRAPMVVAGMTGSAGEAGDEQ</sequence>
<gene>
    <name evidence="8" type="ORF">ThesuDRAFT_00750</name>
</gene>
<comment type="caution">
    <text evidence="8">The sequence shown here is derived from an EMBL/GenBank/DDBJ whole genome shotgun (WGS) entry which is preliminary data.</text>
</comment>
<accession>K6QE43</accession>
<dbReference type="Proteomes" id="UP000005710">
    <property type="component" value="Unassembled WGS sequence"/>
</dbReference>
<dbReference type="SUPFAM" id="SSF55874">
    <property type="entry name" value="ATPase domain of HSP90 chaperone/DNA topoisomerase II/histidine kinase"/>
    <property type="match status" value="1"/>
</dbReference>
<dbReference type="Gene3D" id="1.20.5.1930">
    <property type="match status" value="1"/>
</dbReference>
<evidence type="ECO:0000259" key="7">
    <source>
        <dbReference type="SMART" id="SM00387"/>
    </source>
</evidence>
<keyword evidence="4 8" id="KW-0418">Kinase</keyword>
<dbReference type="GO" id="GO:0016020">
    <property type="term" value="C:membrane"/>
    <property type="evidence" value="ECO:0007669"/>
    <property type="project" value="InterPro"/>
</dbReference>
<dbReference type="AlphaFoldDB" id="K6QE43"/>
<dbReference type="EC" id="2.7.13.3" evidence="2"/>
<keyword evidence="5" id="KW-0902">Two-component regulatory system</keyword>
<evidence type="ECO:0000256" key="3">
    <source>
        <dbReference type="ARBA" id="ARBA00022679"/>
    </source>
</evidence>
<organism evidence="8 9">
    <name type="scientific">Thermaerobacter subterraneus DSM 13965</name>
    <dbReference type="NCBI Taxonomy" id="867903"/>
    <lineage>
        <taxon>Bacteria</taxon>
        <taxon>Bacillati</taxon>
        <taxon>Bacillota</taxon>
        <taxon>Clostridia</taxon>
        <taxon>Eubacteriales</taxon>
        <taxon>Clostridiales Family XVII. Incertae Sedis</taxon>
        <taxon>Thermaerobacter</taxon>
    </lineage>
</organism>
<dbReference type="Pfam" id="PF07730">
    <property type="entry name" value="HisKA_3"/>
    <property type="match status" value="1"/>
</dbReference>
<feature type="transmembrane region" description="Helical" evidence="6">
    <location>
        <begin position="127"/>
        <end position="156"/>
    </location>
</feature>
<keyword evidence="6" id="KW-0472">Membrane</keyword>
<dbReference type="PANTHER" id="PTHR24421">
    <property type="entry name" value="NITRATE/NITRITE SENSOR PROTEIN NARX-RELATED"/>
    <property type="match status" value="1"/>
</dbReference>
<keyword evidence="9" id="KW-1185">Reference proteome</keyword>
<evidence type="ECO:0000313" key="8">
    <source>
        <dbReference type="EMBL" id="EKP95026.1"/>
    </source>
</evidence>
<protein>
    <recommendedName>
        <fullName evidence="2">histidine kinase</fullName>
        <ecNumber evidence="2">2.7.13.3</ecNumber>
    </recommendedName>
</protein>
<evidence type="ECO:0000256" key="5">
    <source>
        <dbReference type="ARBA" id="ARBA00023012"/>
    </source>
</evidence>
<proteinExistence type="predicted"/>
<dbReference type="InterPro" id="IPR050482">
    <property type="entry name" value="Sensor_HK_TwoCompSys"/>
</dbReference>
<keyword evidence="6" id="KW-1133">Transmembrane helix</keyword>
<name>K6QE43_9FIRM</name>
<evidence type="ECO:0000256" key="2">
    <source>
        <dbReference type="ARBA" id="ARBA00012438"/>
    </source>
</evidence>
<feature type="domain" description="Histidine kinase/HSP90-like ATPase" evidence="7">
    <location>
        <begin position="306"/>
        <end position="396"/>
    </location>
</feature>
<feature type="transmembrane region" description="Helical" evidence="6">
    <location>
        <begin position="12"/>
        <end position="34"/>
    </location>
</feature>
<feature type="transmembrane region" description="Helical" evidence="6">
    <location>
        <begin position="98"/>
        <end position="115"/>
    </location>
</feature>
<dbReference type="InterPro" id="IPR011712">
    <property type="entry name" value="Sig_transdc_His_kin_sub3_dim/P"/>
</dbReference>
<reference evidence="8" key="2">
    <citation type="submission" date="2012-10" db="EMBL/GenBank/DDBJ databases">
        <title>Improved high-quality draft of Thermaerobacter subterraneus C21, DSM 13965.</title>
        <authorList>
            <consortium name="DOE Joint Genome Institute"/>
            <person name="Eisen J."/>
            <person name="Huntemann M."/>
            <person name="Wei C.-L."/>
            <person name="Han J."/>
            <person name="Detter J.C."/>
            <person name="Han C."/>
            <person name="Tapia R."/>
            <person name="Chen A."/>
            <person name="Kyrpides N."/>
            <person name="Mavromatis K."/>
            <person name="Markowitz V."/>
            <person name="Szeto E."/>
            <person name="Ivanova N."/>
            <person name="Mikhailova N."/>
            <person name="Ovchinnikova G."/>
            <person name="Pagani I."/>
            <person name="Pati A."/>
            <person name="Goodwin L."/>
            <person name="Nordberg H.P."/>
            <person name="Cantor M.N."/>
            <person name="Hua S.X."/>
            <person name="Woyke T."/>
            <person name="Eisen J."/>
            <person name="Klenk H.-P."/>
        </authorList>
    </citation>
    <scope>NUCLEOTIDE SEQUENCE [LARGE SCALE GENOMIC DNA]</scope>
    <source>
        <strain evidence="8">DSM 13965</strain>
    </source>
</reference>
<dbReference type="GO" id="GO:0000155">
    <property type="term" value="F:phosphorelay sensor kinase activity"/>
    <property type="evidence" value="ECO:0007669"/>
    <property type="project" value="InterPro"/>
</dbReference>
<dbReference type="GO" id="GO:0046983">
    <property type="term" value="F:protein dimerization activity"/>
    <property type="evidence" value="ECO:0007669"/>
    <property type="project" value="InterPro"/>
</dbReference>
<dbReference type="InterPro" id="IPR036890">
    <property type="entry name" value="HATPase_C_sf"/>
</dbReference>
<evidence type="ECO:0000256" key="6">
    <source>
        <dbReference type="SAM" id="Phobius"/>
    </source>
</evidence>
<dbReference type="SMART" id="SM00387">
    <property type="entry name" value="HATPase_c"/>
    <property type="match status" value="1"/>
</dbReference>
<evidence type="ECO:0000256" key="1">
    <source>
        <dbReference type="ARBA" id="ARBA00000085"/>
    </source>
</evidence>
<comment type="catalytic activity">
    <reaction evidence="1">
        <text>ATP + protein L-histidine = ADP + protein N-phospho-L-histidine.</text>
        <dbReference type="EC" id="2.7.13.3"/>
    </reaction>
</comment>
<evidence type="ECO:0000313" key="9">
    <source>
        <dbReference type="Proteomes" id="UP000005710"/>
    </source>
</evidence>
<keyword evidence="3" id="KW-0808">Transferase</keyword>